<dbReference type="GO" id="GO:0009435">
    <property type="term" value="P:NAD+ biosynthetic process"/>
    <property type="evidence" value="ECO:0007669"/>
    <property type="project" value="InterPro"/>
</dbReference>
<dbReference type="Gene3D" id="1.20.58.100">
    <property type="entry name" value="Fumarate reductase/succinate dehydrogenase flavoprotein-like, C-terminal domain"/>
    <property type="match status" value="1"/>
</dbReference>
<feature type="domain" description="FAD-dependent oxidoreductase 2 FAD-binding" evidence="10">
    <location>
        <begin position="135"/>
        <end position="379"/>
    </location>
</feature>
<name>A0AB33I8U0_ACEAC</name>
<dbReference type="Gene3D" id="3.90.700.10">
    <property type="entry name" value="Succinate dehydrogenase/fumarate reductase flavoprotein, catalytic domain"/>
    <property type="match status" value="1"/>
</dbReference>
<dbReference type="InterPro" id="IPR005288">
    <property type="entry name" value="NadB"/>
</dbReference>
<dbReference type="PRINTS" id="PR00368">
    <property type="entry name" value="FADPNR"/>
</dbReference>
<gene>
    <name evidence="12" type="ORF">EMQ_0616</name>
</gene>
<evidence type="ECO:0000256" key="5">
    <source>
        <dbReference type="ARBA" id="ARBA00022630"/>
    </source>
</evidence>
<dbReference type="SUPFAM" id="SSF46977">
    <property type="entry name" value="Succinate dehydrogenase/fumarate reductase flavoprotein C-terminal domain"/>
    <property type="match status" value="1"/>
</dbReference>
<dbReference type="Gene3D" id="3.50.50.60">
    <property type="entry name" value="FAD/NAD(P)-binding domain"/>
    <property type="match status" value="1"/>
</dbReference>
<dbReference type="GO" id="GO:0008734">
    <property type="term" value="F:L-aspartate oxidase activity"/>
    <property type="evidence" value="ECO:0007669"/>
    <property type="project" value="UniProtKB-EC"/>
</dbReference>
<evidence type="ECO:0000256" key="8">
    <source>
        <dbReference type="ARBA" id="ARBA00023002"/>
    </source>
</evidence>
<proteinExistence type="inferred from homology"/>
<keyword evidence="6" id="KW-0662">Pyridine nucleotide biosynthesis</keyword>
<evidence type="ECO:0000256" key="6">
    <source>
        <dbReference type="ARBA" id="ARBA00022642"/>
    </source>
</evidence>
<feature type="domain" description="Fumarate reductase/succinate dehydrogenase flavoprotein-like C-terminal" evidence="11">
    <location>
        <begin position="452"/>
        <end position="482"/>
    </location>
</feature>
<evidence type="ECO:0000256" key="9">
    <source>
        <dbReference type="ARBA" id="ARBA00048305"/>
    </source>
</evidence>
<evidence type="ECO:0000313" key="12">
    <source>
        <dbReference type="EMBL" id="BCK75010.1"/>
    </source>
</evidence>
<evidence type="ECO:0000259" key="11">
    <source>
        <dbReference type="Pfam" id="PF02910"/>
    </source>
</evidence>
<keyword evidence="13" id="KW-1185">Reference proteome</keyword>
<dbReference type="InterPro" id="IPR036188">
    <property type="entry name" value="FAD/NAD-bd_sf"/>
</dbReference>
<evidence type="ECO:0000256" key="4">
    <source>
        <dbReference type="ARBA" id="ARBA00012173"/>
    </source>
</evidence>
<comment type="pathway">
    <text evidence="2">Cofactor biosynthesis; NAD(+) biosynthesis; iminoaspartate from L-aspartate (oxidase route): step 1/1.</text>
</comment>
<evidence type="ECO:0000256" key="3">
    <source>
        <dbReference type="ARBA" id="ARBA00008562"/>
    </source>
</evidence>
<dbReference type="Proteomes" id="UP000516424">
    <property type="component" value="Chromosome"/>
</dbReference>
<dbReference type="InterPro" id="IPR037099">
    <property type="entry name" value="Fum_R/Succ_DH_flav-like_C_sf"/>
</dbReference>
<reference evidence="12 13" key="1">
    <citation type="journal article" date="2011" name="Microbiology">
        <title>Transcriptome response to different carbon sources in Acetobacter aceti.</title>
        <authorList>
            <person name="Sakurai K."/>
            <person name="Arai H."/>
            <person name="Ishii M."/>
            <person name="Igarashi Y."/>
        </authorList>
    </citation>
    <scope>NUCLEOTIDE SEQUENCE [LARGE SCALE GENOMIC DNA]</scope>
    <source>
        <strain evidence="12 13">NBRC 14818</strain>
    </source>
</reference>
<dbReference type="AlphaFoldDB" id="A0AB33I8U0"/>
<keyword evidence="7" id="KW-0274">FAD</keyword>
<dbReference type="InterPro" id="IPR027477">
    <property type="entry name" value="Succ_DH/fumarate_Rdtase_cat_sf"/>
</dbReference>
<evidence type="ECO:0000256" key="1">
    <source>
        <dbReference type="ARBA" id="ARBA00001974"/>
    </source>
</evidence>
<evidence type="ECO:0000256" key="7">
    <source>
        <dbReference type="ARBA" id="ARBA00022827"/>
    </source>
</evidence>
<evidence type="ECO:0000256" key="2">
    <source>
        <dbReference type="ARBA" id="ARBA00004950"/>
    </source>
</evidence>
<dbReference type="PANTHER" id="PTHR42716:SF2">
    <property type="entry name" value="L-ASPARTATE OXIDASE, CHLOROPLASTIC"/>
    <property type="match status" value="1"/>
</dbReference>
<comment type="similarity">
    <text evidence="3">Belongs to the FAD-dependent oxidoreductase 2 family. NadB subfamily.</text>
</comment>
<dbReference type="InterPro" id="IPR015939">
    <property type="entry name" value="Fum_Rdtase/Succ_DH_flav-like_C"/>
</dbReference>
<keyword evidence="8" id="KW-0560">Oxidoreductase</keyword>
<dbReference type="EC" id="1.4.3.16" evidence="4"/>
<evidence type="ECO:0000313" key="13">
    <source>
        <dbReference type="Proteomes" id="UP000516424"/>
    </source>
</evidence>
<organism evidence="12 13">
    <name type="scientific">Acetobacter aceti NBRC 14818</name>
    <dbReference type="NCBI Taxonomy" id="887700"/>
    <lineage>
        <taxon>Bacteria</taxon>
        <taxon>Pseudomonadati</taxon>
        <taxon>Pseudomonadota</taxon>
        <taxon>Alphaproteobacteria</taxon>
        <taxon>Acetobacterales</taxon>
        <taxon>Acetobacteraceae</taxon>
        <taxon>Acetobacter</taxon>
        <taxon>Acetobacter subgen. Acetobacter</taxon>
    </lineage>
</organism>
<comment type="cofactor">
    <cofactor evidence="1">
        <name>FAD</name>
        <dbReference type="ChEBI" id="CHEBI:57692"/>
    </cofactor>
</comment>
<dbReference type="SUPFAM" id="SSF51905">
    <property type="entry name" value="FAD/NAD(P)-binding domain"/>
    <property type="match status" value="1"/>
</dbReference>
<accession>A0AB33I8U0</accession>
<dbReference type="EMBL" id="AP023410">
    <property type="protein sequence ID" value="BCK75010.1"/>
    <property type="molecule type" value="Genomic_DNA"/>
</dbReference>
<sequence>MSEKMDFDWNCKNRARQRKGCGMVAAHTVNLEKLRGQPLIVGAGIAGVLVALHMNDAPCILIAGREPQVTDTGADSLFSLLKETGSPAERAARTLRAGKGLARLDVVQCIMGRMDQALTGLAQFDFIRTHGWPDTESALYAILFGILAKRKNVTIIPATALRQLVLVEGHVRGAVLATGDRIGILDTNVVIMAGSGACGLFGDDLGSSHGTGACMAIAARAGATLCDMEFVRFDPFALSIETTGKTSFAVPPLLWEESVSLLNESGHRLDGTGKDSDGLARLVQQNKDTGHSVFLDLSKQFSGQSVVAGDHLDRFLKQCGNVGLDPRKEALPVKAAAAFHIGGIMADIAGRTSIAGLWACGECASTGLHGASALPGNALLEMIVCSEMVAESVLNESKNMQVDVSMITPDLSVPNGAEGMLRPFVKMALGPVREGASLRQALFRVSRLASCDDAALVAQMMMISACQREESRGAHFRSDFTAEASVALHTELCEKSLAAMVRSIAYNVHDLNTMDLQTH</sequence>
<dbReference type="PANTHER" id="PTHR42716">
    <property type="entry name" value="L-ASPARTATE OXIDASE"/>
    <property type="match status" value="1"/>
</dbReference>
<dbReference type="Pfam" id="PF00890">
    <property type="entry name" value="FAD_binding_2"/>
    <property type="match status" value="1"/>
</dbReference>
<dbReference type="Pfam" id="PF02910">
    <property type="entry name" value="Succ_DH_flav_C"/>
    <property type="match status" value="1"/>
</dbReference>
<dbReference type="InterPro" id="IPR003953">
    <property type="entry name" value="FAD-dep_OxRdtase_2_FAD-bd"/>
</dbReference>
<comment type="catalytic activity">
    <reaction evidence="9">
        <text>L-aspartate + O2 = iminosuccinate + H2O2</text>
        <dbReference type="Rhea" id="RHEA:25876"/>
        <dbReference type="ChEBI" id="CHEBI:15379"/>
        <dbReference type="ChEBI" id="CHEBI:16240"/>
        <dbReference type="ChEBI" id="CHEBI:29991"/>
        <dbReference type="ChEBI" id="CHEBI:77875"/>
        <dbReference type="EC" id="1.4.3.16"/>
    </reaction>
    <physiologicalReaction direction="left-to-right" evidence="9">
        <dbReference type="Rhea" id="RHEA:25877"/>
    </physiologicalReaction>
</comment>
<protein>
    <recommendedName>
        <fullName evidence="4">L-aspartate oxidase</fullName>
        <ecNumber evidence="4">1.4.3.16</ecNumber>
    </recommendedName>
</protein>
<evidence type="ECO:0000259" key="10">
    <source>
        <dbReference type="Pfam" id="PF00890"/>
    </source>
</evidence>
<keyword evidence="5" id="KW-0285">Flavoprotein</keyword>